<feature type="domain" description="AP-3 complex subunit beta C-terminal" evidence="2">
    <location>
        <begin position="110"/>
        <end position="250"/>
    </location>
</feature>
<dbReference type="InterPro" id="IPR056314">
    <property type="entry name" value="AP3B1/2_C"/>
</dbReference>
<evidence type="ECO:0000313" key="4">
    <source>
        <dbReference type="Proteomes" id="UP001153714"/>
    </source>
</evidence>
<dbReference type="Pfam" id="PF14796">
    <property type="entry name" value="AP3B1_C"/>
    <property type="match status" value="1"/>
</dbReference>
<dbReference type="AlphaFoldDB" id="A0A9N9WGF0"/>
<feature type="compositionally biased region" description="Low complexity" evidence="1">
    <location>
        <begin position="1"/>
        <end position="23"/>
    </location>
</feature>
<accession>A0A9N9WGF0</accession>
<evidence type="ECO:0000259" key="2">
    <source>
        <dbReference type="SMART" id="SM01355"/>
    </source>
</evidence>
<proteinExistence type="predicted"/>
<reference evidence="3" key="2">
    <citation type="submission" date="2022-10" db="EMBL/GenBank/DDBJ databases">
        <authorList>
            <consortium name="ENA_rothamsted_submissions"/>
            <consortium name="culmorum"/>
            <person name="King R."/>
        </authorList>
    </citation>
    <scope>NUCLEOTIDE SEQUENCE</scope>
</reference>
<dbReference type="Proteomes" id="UP001153714">
    <property type="component" value="Chromosome 3"/>
</dbReference>
<keyword evidence="4" id="KW-1185">Reference proteome</keyword>
<feature type="compositionally biased region" description="Low complexity" evidence="1">
    <location>
        <begin position="42"/>
        <end position="56"/>
    </location>
</feature>
<reference evidence="3" key="1">
    <citation type="submission" date="2021-12" db="EMBL/GenBank/DDBJ databases">
        <authorList>
            <person name="King R."/>
        </authorList>
    </citation>
    <scope>NUCLEOTIDE SEQUENCE</scope>
</reference>
<evidence type="ECO:0000256" key="1">
    <source>
        <dbReference type="SAM" id="MobiDB-lite"/>
    </source>
</evidence>
<dbReference type="Pfam" id="PF24080">
    <property type="entry name" value="AP3B1_C_2"/>
    <property type="match status" value="1"/>
</dbReference>
<protein>
    <recommendedName>
        <fullName evidence="2">AP-3 complex subunit beta C-terminal domain-containing protein</fullName>
    </recommendedName>
</protein>
<sequence length="381" mass="40545">YSEPESSGSASSSSSSTSSSGSEESSEEEESANEEKKEQKSKQTNNCRSSDSGTSDSESDSDSSESDSGSDGSERDSSTDDTSNKNDRKLNNNKKEISVQPLETSKKSNDKSNLELLLELEEAASSLPTMTPTCGGLISPPTTPHDGEGITPVGGSLVPGVWHELASRAVWGGVGARYCWPRVPHLYSRSMCTVHIQFNNYGQNDVTNIRIHKKTLTGTRAIHDFAPIQLVAAGGSASAVLGVDFADTIQPIEFTIACSVGEVPVSITPPVGELMRAVTMSPSRWDAEHKKLRGMTECNKKAVKLEDEAATCQRVFETANLGPVTATGDLLRFSGRMLTSQDLVLLSVKIEDDATVVTANCSNMAIASLLANQVAQAFAKS</sequence>
<feature type="non-terminal residue" evidence="3">
    <location>
        <position position="1"/>
    </location>
</feature>
<gene>
    <name evidence="3" type="ORF">DIATSA_LOCUS8412</name>
</gene>
<organism evidence="3 4">
    <name type="scientific">Diatraea saccharalis</name>
    <name type="common">sugarcane borer</name>
    <dbReference type="NCBI Taxonomy" id="40085"/>
    <lineage>
        <taxon>Eukaryota</taxon>
        <taxon>Metazoa</taxon>
        <taxon>Ecdysozoa</taxon>
        <taxon>Arthropoda</taxon>
        <taxon>Hexapoda</taxon>
        <taxon>Insecta</taxon>
        <taxon>Pterygota</taxon>
        <taxon>Neoptera</taxon>
        <taxon>Endopterygota</taxon>
        <taxon>Lepidoptera</taxon>
        <taxon>Glossata</taxon>
        <taxon>Ditrysia</taxon>
        <taxon>Pyraloidea</taxon>
        <taxon>Crambidae</taxon>
        <taxon>Crambinae</taxon>
        <taxon>Diatraea</taxon>
    </lineage>
</organism>
<dbReference type="OrthoDB" id="302453at2759"/>
<dbReference type="SMART" id="SM01355">
    <property type="entry name" value="AP3B1_C"/>
    <property type="match status" value="1"/>
</dbReference>
<name>A0A9N9WGF0_9NEOP</name>
<dbReference type="EMBL" id="OU893334">
    <property type="protein sequence ID" value="CAG9790756.1"/>
    <property type="molecule type" value="Genomic_DNA"/>
</dbReference>
<dbReference type="InterPro" id="IPR029390">
    <property type="entry name" value="AP3B_C"/>
</dbReference>
<feature type="compositionally biased region" description="Basic and acidic residues" evidence="1">
    <location>
        <begin position="72"/>
        <end position="97"/>
    </location>
</feature>
<feature type="region of interest" description="Disordered" evidence="1">
    <location>
        <begin position="1"/>
        <end position="111"/>
    </location>
</feature>
<evidence type="ECO:0000313" key="3">
    <source>
        <dbReference type="EMBL" id="CAG9790756.1"/>
    </source>
</evidence>